<feature type="compositionally biased region" description="Acidic residues" evidence="1">
    <location>
        <begin position="461"/>
        <end position="478"/>
    </location>
</feature>
<organism evidence="2 3">
    <name type="scientific">Actinomycetospora aurantiaca</name>
    <dbReference type="NCBI Taxonomy" id="3129233"/>
    <lineage>
        <taxon>Bacteria</taxon>
        <taxon>Bacillati</taxon>
        <taxon>Actinomycetota</taxon>
        <taxon>Actinomycetes</taxon>
        <taxon>Pseudonocardiales</taxon>
        <taxon>Pseudonocardiaceae</taxon>
        <taxon>Actinomycetospora</taxon>
    </lineage>
</organism>
<feature type="compositionally biased region" description="Low complexity" evidence="1">
    <location>
        <begin position="511"/>
        <end position="520"/>
    </location>
</feature>
<feature type="compositionally biased region" description="Basic and acidic residues" evidence="1">
    <location>
        <begin position="443"/>
        <end position="455"/>
    </location>
</feature>
<accession>A0ABU8MQK7</accession>
<sequence>MTRPQVYDPLGLEGDALPAPGTDEGWAALAAEAARNGYPDPQSYVAAYQAGEVNVGFAGYQPGNPHTGFGQLQAYDHAAGEAGIPIGEYASLHTPEALAAARGEDGGEDVPAEPAPAGPSPFTPPANFTADGRPIEYDASGQPIVFRDDIVYFRAPSLPEGVDHYDRYTGEPLDAQGHVVPGVPNAGEGYEFTSALDQRVALDEHGRIDPDEVERLEAEAREHGRDTVADDVAGTTRPFPGHPLSDTGEFARPVPAPGQPPLVYSGPDGSYVITSAGTVLTAGPGADLSYEGEDGSVVIDGSGRVTAVDGDGNPIDVLRGEPEFGDRVYDAPGPVPEPREPGDLDLDGISLRPEYDDFPDLVDTDGDGIVDSVAPKTGDDGFVTNEYRHPPGEGPDLGADTDVDAWEPDPDPGQVAPEGSFGTGHEPGTTTVGGGFAQGADDDAARLQEAYEDRSGNVLADSDDSDRDDDTGAFDDDLSDHSSDHGSAEQDDPGSENSASSDSGSDDSGSDEPAGLGHAG</sequence>
<evidence type="ECO:0000313" key="2">
    <source>
        <dbReference type="EMBL" id="MEJ2869442.1"/>
    </source>
</evidence>
<dbReference type="RefSeq" id="WP_337696021.1">
    <property type="nucleotide sequence ID" value="NZ_JBBEGN010000008.1"/>
</dbReference>
<feature type="region of interest" description="Disordered" evidence="1">
    <location>
        <begin position="100"/>
        <end position="129"/>
    </location>
</feature>
<evidence type="ECO:0008006" key="4">
    <source>
        <dbReference type="Google" id="ProtNLM"/>
    </source>
</evidence>
<feature type="compositionally biased region" description="Pro residues" evidence="1">
    <location>
        <begin position="113"/>
        <end position="124"/>
    </location>
</feature>
<comment type="caution">
    <text evidence="2">The sequence shown here is derived from an EMBL/GenBank/DDBJ whole genome shotgun (WGS) entry which is preliminary data.</text>
</comment>
<dbReference type="EMBL" id="JBBEGN010000008">
    <property type="protein sequence ID" value="MEJ2869442.1"/>
    <property type="molecule type" value="Genomic_DNA"/>
</dbReference>
<feature type="compositionally biased region" description="Basic and acidic residues" evidence="1">
    <location>
        <begin position="479"/>
        <end position="488"/>
    </location>
</feature>
<protein>
    <recommendedName>
        <fullName evidence="4">OCRE domain-containing protein</fullName>
    </recommendedName>
</protein>
<proteinExistence type="predicted"/>
<evidence type="ECO:0000313" key="3">
    <source>
        <dbReference type="Proteomes" id="UP001385809"/>
    </source>
</evidence>
<reference evidence="2 3" key="1">
    <citation type="submission" date="2024-03" db="EMBL/GenBank/DDBJ databases">
        <title>Actinomycetospora sp. OC33-EN08, a novel actinomycete isolated from wild orchid (Aerides multiflora).</title>
        <authorList>
            <person name="Suriyachadkun C."/>
        </authorList>
    </citation>
    <scope>NUCLEOTIDE SEQUENCE [LARGE SCALE GENOMIC DNA]</scope>
    <source>
        <strain evidence="2 3">OC33-EN08</strain>
    </source>
</reference>
<gene>
    <name evidence="2" type="ORF">WCD74_16820</name>
</gene>
<keyword evidence="3" id="KW-1185">Reference proteome</keyword>
<name>A0ABU8MQK7_9PSEU</name>
<feature type="compositionally biased region" description="Acidic residues" evidence="1">
    <location>
        <begin position="399"/>
        <end position="410"/>
    </location>
</feature>
<evidence type="ECO:0000256" key="1">
    <source>
        <dbReference type="SAM" id="MobiDB-lite"/>
    </source>
</evidence>
<dbReference type="Proteomes" id="UP001385809">
    <property type="component" value="Unassembled WGS sequence"/>
</dbReference>
<feature type="region of interest" description="Disordered" evidence="1">
    <location>
        <begin position="364"/>
        <end position="520"/>
    </location>
</feature>